<dbReference type="PANTHER" id="PTHR22115:SF5">
    <property type="entry name" value="COILED-COIL DOMAIN-CONTAINING PROTEIN 50-LIKE ISOFORM X1"/>
    <property type="match status" value="1"/>
</dbReference>
<evidence type="ECO:0000259" key="2">
    <source>
        <dbReference type="Pfam" id="PF15295"/>
    </source>
</evidence>
<dbReference type="Proteomes" id="UP000288216">
    <property type="component" value="Unassembled WGS sequence"/>
</dbReference>
<dbReference type="EMBL" id="BFAA01009854">
    <property type="protein sequence ID" value="GCB80729.1"/>
    <property type="molecule type" value="Genomic_DNA"/>
</dbReference>
<dbReference type="OMA" id="REWTMHE"/>
<name>A0A401Q5R4_SCYTO</name>
<accession>A0A401Q5R4</accession>
<keyword evidence="1" id="KW-0175">Coiled coil</keyword>
<sequence length="105" mass="12370">MHVCRGFAVLEDGALAHNLQEQEIEQHYASNIEKNKLVRQDVCVAKKLQDEEELEAKHFSREHQQQIEELDSQYAKVIQEEIEQCVAESLQRERQDKVCFVFGLW</sequence>
<comment type="caution">
    <text evidence="3">The sequence shown here is derived from an EMBL/GenBank/DDBJ whole genome shotgun (WGS) entry which is preliminary data.</text>
</comment>
<dbReference type="OrthoDB" id="9994767at2759"/>
<evidence type="ECO:0000313" key="4">
    <source>
        <dbReference type="Proteomes" id="UP000288216"/>
    </source>
</evidence>
<dbReference type="InterPro" id="IPR029311">
    <property type="entry name" value="CCDC50_N"/>
</dbReference>
<gene>
    <name evidence="3" type="ORF">scyTo_0016368</name>
</gene>
<protein>
    <recommendedName>
        <fullName evidence="2">Coiled-coil domain-containing protein</fullName>
    </recommendedName>
</protein>
<dbReference type="InterPro" id="IPR039303">
    <property type="entry name" value="CCDC50"/>
</dbReference>
<reference evidence="3 4" key="1">
    <citation type="journal article" date="2018" name="Nat. Ecol. Evol.">
        <title>Shark genomes provide insights into elasmobranch evolution and the origin of vertebrates.</title>
        <authorList>
            <person name="Hara Y"/>
            <person name="Yamaguchi K"/>
            <person name="Onimaru K"/>
            <person name="Kadota M"/>
            <person name="Koyanagi M"/>
            <person name="Keeley SD"/>
            <person name="Tatsumi K"/>
            <person name="Tanaka K"/>
            <person name="Motone F"/>
            <person name="Kageyama Y"/>
            <person name="Nozu R"/>
            <person name="Adachi N"/>
            <person name="Nishimura O"/>
            <person name="Nakagawa R"/>
            <person name="Tanegashima C"/>
            <person name="Kiyatake I"/>
            <person name="Matsumoto R"/>
            <person name="Murakumo K"/>
            <person name="Nishida K"/>
            <person name="Terakita A"/>
            <person name="Kuratani S"/>
            <person name="Sato K"/>
            <person name="Hyodo S Kuraku.S."/>
        </authorList>
    </citation>
    <scope>NUCLEOTIDE SEQUENCE [LARGE SCALE GENOMIC DNA]</scope>
</reference>
<evidence type="ECO:0000256" key="1">
    <source>
        <dbReference type="ARBA" id="ARBA00023054"/>
    </source>
</evidence>
<proteinExistence type="predicted"/>
<dbReference type="PANTHER" id="PTHR22115">
    <property type="entry name" value="C3ORF6 PROTEIN-RELATED"/>
    <property type="match status" value="1"/>
</dbReference>
<organism evidence="3 4">
    <name type="scientific">Scyliorhinus torazame</name>
    <name type="common">Cloudy catshark</name>
    <name type="synonym">Catulus torazame</name>
    <dbReference type="NCBI Taxonomy" id="75743"/>
    <lineage>
        <taxon>Eukaryota</taxon>
        <taxon>Metazoa</taxon>
        <taxon>Chordata</taxon>
        <taxon>Craniata</taxon>
        <taxon>Vertebrata</taxon>
        <taxon>Chondrichthyes</taxon>
        <taxon>Elasmobranchii</taxon>
        <taxon>Galeomorphii</taxon>
        <taxon>Galeoidea</taxon>
        <taxon>Carcharhiniformes</taxon>
        <taxon>Scyliorhinidae</taxon>
        <taxon>Scyliorhinus</taxon>
    </lineage>
</organism>
<feature type="domain" description="Coiled-coil" evidence="2">
    <location>
        <begin position="2"/>
        <end position="97"/>
    </location>
</feature>
<dbReference type="Pfam" id="PF15295">
    <property type="entry name" value="CCDC50_N"/>
    <property type="match status" value="1"/>
</dbReference>
<dbReference type="AlphaFoldDB" id="A0A401Q5R4"/>
<keyword evidence="4" id="KW-1185">Reference proteome</keyword>
<evidence type="ECO:0000313" key="3">
    <source>
        <dbReference type="EMBL" id="GCB80729.1"/>
    </source>
</evidence>